<sequence>MPQQLNHGHTRSGGHAPPERRPPFLVPALAVVLVALLSGSAAHVAAPERTRVVPPFHRMMYLPDEQDRRIARAKDALVVDCTAARGLSYTPDVVDVTEDEALAALRPFGLESPEVTEAEPLPPRARPRRALRARLVRGPGPAHGGARRTAGDVVARDRLPGRRGTPPAR</sequence>
<accession>A0ABW1P0C7</accession>
<feature type="region of interest" description="Disordered" evidence="1">
    <location>
        <begin position="136"/>
        <end position="169"/>
    </location>
</feature>
<evidence type="ECO:0000313" key="3">
    <source>
        <dbReference type="EMBL" id="MFC6088806.1"/>
    </source>
</evidence>
<keyword evidence="2" id="KW-0812">Transmembrane</keyword>
<protein>
    <submittedName>
        <fullName evidence="3">Uncharacterized protein</fullName>
    </submittedName>
</protein>
<name>A0ABW1P0C7_9PSEU</name>
<dbReference type="EMBL" id="JBHSQO010000004">
    <property type="protein sequence ID" value="MFC6088806.1"/>
    <property type="molecule type" value="Genomic_DNA"/>
</dbReference>
<feature type="region of interest" description="Disordered" evidence="1">
    <location>
        <begin position="1"/>
        <end position="21"/>
    </location>
</feature>
<dbReference type="Proteomes" id="UP001596220">
    <property type="component" value="Unassembled WGS sequence"/>
</dbReference>
<proteinExistence type="predicted"/>
<dbReference type="RefSeq" id="WP_380633593.1">
    <property type="nucleotide sequence ID" value="NZ_JBHSQO010000004.1"/>
</dbReference>
<gene>
    <name evidence="3" type="ORF">ACFP3R_05930</name>
</gene>
<keyword evidence="4" id="KW-1185">Reference proteome</keyword>
<evidence type="ECO:0000256" key="2">
    <source>
        <dbReference type="SAM" id="Phobius"/>
    </source>
</evidence>
<organism evidence="3 4">
    <name type="scientific">Saccharothrix lopnurensis</name>
    <dbReference type="NCBI Taxonomy" id="1670621"/>
    <lineage>
        <taxon>Bacteria</taxon>
        <taxon>Bacillati</taxon>
        <taxon>Actinomycetota</taxon>
        <taxon>Actinomycetes</taxon>
        <taxon>Pseudonocardiales</taxon>
        <taxon>Pseudonocardiaceae</taxon>
        <taxon>Saccharothrix</taxon>
    </lineage>
</organism>
<feature type="transmembrane region" description="Helical" evidence="2">
    <location>
        <begin position="24"/>
        <end position="46"/>
    </location>
</feature>
<keyword evidence="2" id="KW-1133">Transmembrane helix</keyword>
<keyword evidence="2" id="KW-0472">Membrane</keyword>
<reference evidence="4" key="1">
    <citation type="journal article" date="2019" name="Int. J. Syst. Evol. Microbiol.">
        <title>The Global Catalogue of Microorganisms (GCM) 10K type strain sequencing project: providing services to taxonomists for standard genome sequencing and annotation.</title>
        <authorList>
            <consortium name="The Broad Institute Genomics Platform"/>
            <consortium name="The Broad Institute Genome Sequencing Center for Infectious Disease"/>
            <person name="Wu L."/>
            <person name="Ma J."/>
        </authorList>
    </citation>
    <scope>NUCLEOTIDE SEQUENCE [LARGE SCALE GENOMIC DNA]</scope>
    <source>
        <strain evidence="4">CGMCC 4.7246</strain>
    </source>
</reference>
<evidence type="ECO:0000256" key="1">
    <source>
        <dbReference type="SAM" id="MobiDB-lite"/>
    </source>
</evidence>
<evidence type="ECO:0000313" key="4">
    <source>
        <dbReference type="Proteomes" id="UP001596220"/>
    </source>
</evidence>
<comment type="caution">
    <text evidence="3">The sequence shown here is derived from an EMBL/GenBank/DDBJ whole genome shotgun (WGS) entry which is preliminary data.</text>
</comment>